<geneLocation type="plasmid" evidence="3">
    <name>unnamed3</name>
</geneLocation>
<evidence type="ECO:0000313" key="4">
    <source>
        <dbReference type="EMBL" id="SEG71966.1"/>
    </source>
</evidence>
<feature type="transmembrane region" description="Helical" evidence="1">
    <location>
        <begin position="123"/>
        <end position="141"/>
    </location>
</feature>
<dbReference type="EMBL" id="FNVN01000007">
    <property type="protein sequence ID" value="SEG71966.1"/>
    <property type="molecule type" value="Genomic_DNA"/>
</dbReference>
<feature type="domain" description="CAAX prenyl protease 2/Lysostaphin resistance protein A-like" evidence="2">
    <location>
        <begin position="148"/>
        <end position="205"/>
    </location>
</feature>
<feature type="transmembrane region" description="Helical" evidence="1">
    <location>
        <begin position="6"/>
        <end position="21"/>
    </location>
</feature>
<dbReference type="AlphaFoldDB" id="A0A1H6CHU9"/>
<dbReference type="GO" id="GO:0080120">
    <property type="term" value="P:CAAX-box protein maturation"/>
    <property type="evidence" value="ECO:0007669"/>
    <property type="project" value="UniProtKB-ARBA"/>
</dbReference>
<gene>
    <name evidence="3" type="ORF">DV707_17675</name>
    <name evidence="4" type="ORF">SAMN04488133_3445</name>
</gene>
<organism evidence="4 5">
    <name type="scientific">Halobellus limi</name>
    <dbReference type="NCBI Taxonomy" id="699433"/>
    <lineage>
        <taxon>Archaea</taxon>
        <taxon>Methanobacteriati</taxon>
        <taxon>Methanobacteriota</taxon>
        <taxon>Stenosarchaea group</taxon>
        <taxon>Halobacteria</taxon>
        <taxon>Halobacteriales</taxon>
        <taxon>Haloferacaceae</taxon>
        <taxon>Halobellus</taxon>
    </lineage>
</organism>
<accession>A0A1H6CHU9</accession>
<sequence length="219" mass="23586">MTSAVQLFGGALGALAFVDIARRWGGPYPERLPSTIERRRELLEVGVLFALTAGAVTYPILLFRDVLSYNPVFASIGGQTFGFVFLLGALTAVVVPAVLELGVHGRSLADLGFRRPVAWRPTLLLVGVGVLFGLAPLAFGFSGTESAAALLLGLYTPVFKEEFLFRGVLQTKLERVVTQERAWITSGVLFGLSHVPNDFFGFFWVADGGDPIIALGRLT</sequence>
<keyword evidence="3" id="KW-0378">Hydrolase</keyword>
<keyword evidence="3" id="KW-0482">Metalloprotease</keyword>
<evidence type="ECO:0000256" key="1">
    <source>
        <dbReference type="SAM" id="Phobius"/>
    </source>
</evidence>
<dbReference type="GO" id="GO:0006508">
    <property type="term" value="P:proteolysis"/>
    <property type="evidence" value="ECO:0007669"/>
    <property type="project" value="UniProtKB-KW"/>
</dbReference>
<dbReference type="KEGG" id="hlm:DV707_17675"/>
<proteinExistence type="predicted"/>
<keyword evidence="4" id="KW-0645">Protease</keyword>
<reference evidence="3 6" key="2">
    <citation type="journal article" date="2019" name="Nat. Commun.">
        <title>A new type of DNA phosphorothioation-based antiviral system in archaea.</title>
        <authorList>
            <person name="Xiong L."/>
            <person name="Liu S."/>
            <person name="Chen S."/>
            <person name="Xiao Y."/>
            <person name="Zhu B."/>
            <person name="Gao Y."/>
            <person name="Zhang Y."/>
            <person name="Chen B."/>
            <person name="Luo J."/>
            <person name="Deng Z."/>
            <person name="Chen X."/>
            <person name="Wang L."/>
            <person name="Chen S."/>
        </authorList>
    </citation>
    <scope>NUCLEOTIDE SEQUENCE [LARGE SCALE GENOMIC DNA]</scope>
    <source>
        <strain evidence="3 6">CGMCC 1.10331</strain>
        <plasmid evidence="3 6">unnamed3</plasmid>
    </source>
</reference>
<name>A0A1H6CHU9_9EURY</name>
<keyword evidence="5" id="KW-1185">Reference proteome</keyword>
<dbReference type="GO" id="GO:0008237">
    <property type="term" value="F:metallopeptidase activity"/>
    <property type="evidence" value="ECO:0007669"/>
    <property type="project" value="UniProtKB-KW"/>
</dbReference>
<keyword evidence="1" id="KW-1133">Transmembrane helix</keyword>
<dbReference type="OrthoDB" id="275779at2157"/>
<feature type="transmembrane region" description="Helical" evidence="1">
    <location>
        <begin position="42"/>
        <end position="61"/>
    </location>
</feature>
<dbReference type="EMBL" id="CP031314">
    <property type="protein sequence ID" value="QCC49563.1"/>
    <property type="molecule type" value="Genomic_DNA"/>
</dbReference>
<dbReference type="Proteomes" id="UP000236740">
    <property type="component" value="Unassembled WGS sequence"/>
</dbReference>
<dbReference type="GeneID" id="39859955"/>
<dbReference type="Pfam" id="PF02517">
    <property type="entry name" value="Rce1-like"/>
    <property type="match status" value="1"/>
</dbReference>
<evidence type="ECO:0000313" key="3">
    <source>
        <dbReference type="EMBL" id="QCC49563.1"/>
    </source>
</evidence>
<dbReference type="RefSeq" id="WP_103992984.1">
    <property type="nucleotide sequence ID" value="NZ_CP031314.1"/>
</dbReference>
<evidence type="ECO:0000259" key="2">
    <source>
        <dbReference type="Pfam" id="PF02517"/>
    </source>
</evidence>
<protein>
    <submittedName>
        <fullName evidence="4">CAAX protease self-immunity</fullName>
    </submittedName>
    <submittedName>
        <fullName evidence="3">CPBP family intramembrane metalloprotease</fullName>
    </submittedName>
</protein>
<keyword evidence="3" id="KW-0614">Plasmid</keyword>
<keyword evidence="1" id="KW-0472">Membrane</keyword>
<dbReference type="GO" id="GO:0004175">
    <property type="term" value="F:endopeptidase activity"/>
    <property type="evidence" value="ECO:0007669"/>
    <property type="project" value="UniProtKB-ARBA"/>
</dbReference>
<evidence type="ECO:0000313" key="6">
    <source>
        <dbReference type="Proteomes" id="UP000296733"/>
    </source>
</evidence>
<dbReference type="InterPro" id="IPR003675">
    <property type="entry name" value="Rce1/LyrA-like_dom"/>
</dbReference>
<dbReference type="Proteomes" id="UP000296733">
    <property type="component" value="Plasmid unnamed3"/>
</dbReference>
<keyword evidence="1" id="KW-0812">Transmembrane</keyword>
<reference evidence="4 5" key="1">
    <citation type="submission" date="2016-10" db="EMBL/GenBank/DDBJ databases">
        <authorList>
            <person name="de Groot N.N."/>
        </authorList>
    </citation>
    <scope>NUCLEOTIDE SEQUENCE [LARGE SCALE GENOMIC DNA]</scope>
    <source>
        <strain evidence="4 5">CGMCC 1.10331</strain>
    </source>
</reference>
<evidence type="ECO:0000313" key="5">
    <source>
        <dbReference type="Proteomes" id="UP000236740"/>
    </source>
</evidence>
<feature type="transmembrane region" description="Helical" evidence="1">
    <location>
        <begin position="81"/>
        <end position="103"/>
    </location>
</feature>